<feature type="transmembrane region" description="Helical" evidence="7">
    <location>
        <begin position="103"/>
        <end position="125"/>
    </location>
</feature>
<evidence type="ECO:0000256" key="7">
    <source>
        <dbReference type="SAM" id="Phobius"/>
    </source>
</evidence>
<dbReference type="InterPro" id="IPR011701">
    <property type="entry name" value="MFS"/>
</dbReference>
<feature type="transmembrane region" description="Helical" evidence="7">
    <location>
        <begin position="78"/>
        <end position="97"/>
    </location>
</feature>
<evidence type="ECO:0000256" key="1">
    <source>
        <dbReference type="ARBA" id="ARBA00004651"/>
    </source>
</evidence>
<keyword evidence="3" id="KW-1003">Cell membrane</keyword>
<keyword evidence="10" id="KW-1185">Reference proteome</keyword>
<feature type="transmembrane region" description="Helical" evidence="7">
    <location>
        <begin position="206"/>
        <end position="225"/>
    </location>
</feature>
<dbReference type="PRINTS" id="PR01035">
    <property type="entry name" value="TCRTETA"/>
</dbReference>
<dbReference type="EMBL" id="FUZT01000002">
    <property type="protein sequence ID" value="SKC46215.1"/>
    <property type="molecule type" value="Genomic_DNA"/>
</dbReference>
<keyword evidence="2" id="KW-0813">Transport</keyword>
<feature type="domain" description="Major facilitator superfamily (MFS) profile" evidence="8">
    <location>
        <begin position="7"/>
        <end position="393"/>
    </location>
</feature>
<dbReference type="STRING" id="36842.SAMN02194393_00907"/>
<evidence type="ECO:0000256" key="5">
    <source>
        <dbReference type="ARBA" id="ARBA00022989"/>
    </source>
</evidence>
<dbReference type="Proteomes" id="UP000190285">
    <property type="component" value="Unassembled WGS sequence"/>
</dbReference>
<dbReference type="RefSeq" id="WP_170917275.1">
    <property type="nucleotide sequence ID" value="NZ_FUZT01000002.1"/>
</dbReference>
<accession>A0A1T5J448</accession>
<comment type="subcellular location">
    <subcellularLocation>
        <location evidence="1">Cell membrane</location>
        <topology evidence="1">Multi-pass membrane protein</topology>
    </subcellularLocation>
</comment>
<evidence type="ECO:0000256" key="4">
    <source>
        <dbReference type="ARBA" id="ARBA00022692"/>
    </source>
</evidence>
<evidence type="ECO:0000259" key="8">
    <source>
        <dbReference type="PROSITE" id="PS50850"/>
    </source>
</evidence>
<dbReference type="PROSITE" id="PS50850">
    <property type="entry name" value="MFS"/>
    <property type="match status" value="1"/>
</dbReference>
<dbReference type="InterPro" id="IPR020846">
    <property type="entry name" value="MFS_dom"/>
</dbReference>
<feature type="transmembrane region" description="Helical" evidence="7">
    <location>
        <begin position="340"/>
        <end position="362"/>
    </location>
</feature>
<gene>
    <name evidence="9" type="ORF">SAMN02194393_00907</name>
</gene>
<organism evidence="9 10">
    <name type="scientific">Maledivibacter halophilus</name>
    <dbReference type="NCBI Taxonomy" id="36842"/>
    <lineage>
        <taxon>Bacteria</taxon>
        <taxon>Bacillati</taxon>
        <taxon>Bacillota</taxon>
        <taxon>Clostridia</taxon>
        <taxon>Peptostreptococcales</taxon>
        <taxon>Caminicellaceae</taxon>
        <taxon>Maledivibacter</taxon>
    </lineage>
</organism>
<name>A0A1T5J448_9FIRM</name>
<keyword evidence="5 7" id="KW-1133">Transmembrane helix</keyword>
<evidence type="ECO:0000313" key="9">
    <source>
        <dbReference type="EMBL" id="SKC46215.1"/>
    </source>
</evidence>
<keyword evidence="6 7" id="KW-0472">Membrane</keyword>
<keyword evidence="4 7" id="KW-0812">Transmembrane</keyword>
<dbReference type="InterPro" id="IPR036259">
    <property type="entry name" value="MFS_trans_sf"/>
</dbReference>
<feature type="transmembrane region" description="Helical" evidence="7">
    <location>
        <begin position="12"/>
        <end position="34"/>
    </location>
</feature>
<feature type="transmembrane region" description="Helical" evidence="7">
    <location>
        <begin position="368"/>
        <end position="389"/>
    </location>
</feature>
<feature type="transmembrane region" description="Helical" evidence="7">
    <location>
        <begin position="132"/>
        <end position="153"/>
    </location>
</feature>
<evidence type="ECO:0000256" key="3">
    <source>
        <dbReference type="ARBA" id="ARBA00022475"/>
    </source>
</evidence>
<dbReference type="AlphaFoldDB" id="A0A1T5J448"/>
<dbReference type="SUPFAM" id="SSF103473">
    <property type="entry name" value="MFS general substrate transporter"/>
    <property type="match status" value="1"/>
</dbReference>
<dbReference type="InterPro" id="IPR001958">
    <property type="entry name" value="Tet-R_TetA/multi-R_MdtG-like"/>
</dbReference>
<feature type="transmembrane region" description="Helical" evidence="7">
    <location>
        <begin position="46"/>
        <end position="66"/>
    </location>
</feature>
<evidence type="ECO:0000256" key="2">
    <source>
        <dbReference type="ARBA" id="ARBA00022448"/>
    </source>
</evidence>
<feature type="transmembrane region" description="Helical" evidence="7">
    <location>
        <begin position="280"/>
        <end position="297"/>
    </location>
</feature>
<reference evidence="9 10" key="1">
    <citation type="submission" date="2017-02" db="EMBL/GenBank/DDBJ databases">
        <authorList>
            <person name="Peterson S.W."/>
        </authorList>
    </citation>
    <scope>NUCLEOTIDE SEQUENCE [LARGE SCALE GENOMIC DNA]</scope>
    <source>
        <strain evidence="9 10">M1</strain>
    </source>
</reference>
<feature type="transmembrane region" description="Helical" evidence="7">
    <location>
        <begin position="165"/>
        <end position="186"/>
    </location>
</feature>
<dbReference type="PANTHER" id="PTHR43414">
    <property type="entry name" value="MULTIDRUG RESISTANCE PROTEIN MDTG"/>
    <property type="match status" value="1"/>
</dbReference>
<dbReference type="PANTHER" id="PTHR43414:SF6">
    <property type="entry name" value="MULTIDRUG RESISTANCE PROTEIN MDTG"/>
    <property type="match status" value="1"/>
</dbReference>
<feature type="transmembrane region" description="Helical" evidence="7">
    <location>
        <begin position="251"/>
        <end position="268"/>
    </location>
</feature>
<sequence length="401" mass="43916">MKRWKLNLYTLWVTQIISLTSFGLGLPFMPFYIQKMGVTDPDKIKLFTGILSTAPAITMAIMSPIWGKLSDRFGRKLMILRAMVAAVIVIGAMGFATNVWQLVILRGIQGLFTGTVTAATAFVAADTPKNRLSYALGFMSSSNFIGYALGPVLGGIFAERFGYRFSFFAGSVLMFIGVLLTLFLLVEDKSTIGIKKEEFSHSDNTVKLFTPMILSLLLVLFLHRITRTVFSPYIPLFVQESLNSTKGASKLTGIINGTAGVATALSGLTISRLGDRLNKLRLATVLIIISFSISLTLRLASSLYVFIALYGIMFFFLGGIEPIVTSTTAENTPSERRGELFGFQGLVGSLGWMVSPMIGAYISLNYSIRSILSLLPVLTLGIAIVLFKLNRTRTRCNRKAV</sequence>
<dbReference type="GO" id="GO:0005886">
    <property type="term" value="C:plasma membrane"/>
    <property type="evidence" value="ECO:0007669"/>
    <property type="project" value="UniProtKB-SubCell"/>
</dbReference>
<feature type="transmembrane region" description="Helical" evidence="7">
    <location>
        <begin position="303"/>
        <end position="320"/>
    </location>
</feature>
<evidence type="ECO:0000313" key="10">
    <source>
        <dbReference type="Proteomes" id="UP000190285"/>
    </source>
</evidence>
<dbReference type="Gene3D" id="1.20.1250.20">
    <property type="entry name" value="MFS general substrate transporter like domains"/>
    <property type="match status" value="1"/>
</dbReference>
<protein>
    <submittedName>
        <fullName evidence="9">MFS transporter, DHA1 family, multidrug resistance protein</fullName>
    </submittedName>
</protein>
<dbReference type="Pfam" id="PF07690">
    <property type="entry name" value="MFS_1"/>
    <property type="match status" value="2"/>
</dbReference>
<evidence type="ECO:0000256" key="6">
    <source>
        <dbReference type="ARBA" id="ARBA00023136"/>
    </source>
</evidence>
<dbReference type="GO" id="GO:0022857">
    <property type="term" value="F:transmembrane transporter activity"/>
    <property type="evidence" value="ECO:0007669"/>
    <property type="project" value="InterPro"/>
</dbReference>
<proteinExistence type="predicted"/>